<sequence>MGIDTQNFYPTTHWFVPLNELDAEAGAPLRPADLKPSAAEPLANEGDSFLVTLESLLIVKKYDRKSDNDLLVRSRLKYGNDAIVESINFFENDVPAGVVRNNLLCEYIYSQDHYSKLDRVHLEIEVMELPGDISLDKSIAKGLSMIKNTFGVVLSSFLPFGGVAFDVMKKVNSVRSEKRQIFLSKLDLYGEGGEGEARLRYGAYIFFKEPIDASPYKLHKLEVKHLAPADAAKPLPHDYIVVKVVQAPIRVGSSEEIALNNQKLAASLGTPDGQMDVNADWQPNFDRIIPDAEKLRKLAIFYGLKKRQDARETLDDAQTKLYQKLLQELQEFI</sequence>
<proteinExistence type="predicted"/>
<dbReference type="Proteomes" id="UP000717364">
    <property type="component" value="Unassembled WGS sequence"/>
</dbReference>
<reference evidence="1" key="2">
    <citation type="journal article" date="2021" name="Mar. Drugs">
        <title>Genome Reduction and Secondary Metabolism of the Marine Sponge-Associated Cyanobacterium Leptothoe.</title>
        <authorList>
            <person name="Konstantinou D."/>
            <person name="Popin R.V."/>
            <person name="Fewer D.P."/>
            <person name="Sivonen K."/>
            <person name="Gkelis S."/>
        </authorList>
    </citation>
    <scope>NUCLEOTIDE SEQUENCE</scope>
    <source>
        <strain evidence="1">TAU-MAC 1115</strain>
    </source>
</reference>
<dbReference type="EMBL" id="JADOES010000052">
    <property type="protein sequence ID" value="MBT9317610.1"/>
    <property type="molecule type" value="Genomic_DNA"/>
</dbReference>
<accession>A0A947DJV6</accession>
<dbReference type="RefSeq" id="WP_215610675.1">
    <property type="nucleotide sequence ID" value="NZ_JADOES010000052.1"/>
</dbReference>
<name>A0A947DJV6_9CYAN</name>
<comment type="caution">
    <text evidence="1">The sequence shown here is derived from an EMBL/GenBank/DDBJ whole genome shotgun (WGS) entry which is preliminary data.</text>
</comment>
<organism evidence="1 2">
    <name type="scientific">Leptothoe spongobia TAU-MAC 1115</name>
    <dbReference type="NCBI Taxonomy" id="1967444"/>
    <lineage>
        <taxon>Bacteria</taxon>
        <taxon>Bacillati</taxon>
        <taxon>Cyanobacteriota</taxon>
        <taxon>Cyanophyceae</taxon>
        <taxon>Nodosilineales</taxon>
        <taxon>Cymatolegaceae</taxon>
        <taxon>Leptothoe</taxon>
        <taxon>Leptothoe spongobia</taxon>
    </lineage>
</organism>
<keyword evidence="2" id="KW-1185">Reference proteome</keyword>
<protein>
    <submittedName>
        <fullName evidence="1">Uncharacterized protein</fullName>
    </submittedName>
</protein>
<gene>
    <name evidence="1" type="ORF">IXB50_19490</name>
</gene>
<dbReference type="AlphaFoldDB" id="A0A947DJV6"/>
<evidence type="ECO:0000313" key="1">
    <source>
        <dbReference type="EMBL" id="MBT9317610.1"/>
    </source>
</evidence>
<evidence type="ECO:0000313" key="2">
    <source>
        <dbReference type="Proteomes" id="UP000717364"/>
    </source>
</evidence>
<reference evidence="1" key="1">
    <citation type="submission" date="2020-11" db="EMBL/GenBank/DDBJ databases">
        <authorList>
            <person name="Konstantinou D."/>
            <person name="Gkelis S."/>
            <person name="Popin R."/>
            <person name="Fewer D."/>
            <person name="Sivonen K."/>
        </authorList>
    </citation>
    <scope>NUCLEOTIDE SEQUENCE</scope>
    <source>
        <strain evidence="1">TAU-MAC 1115</strain>
    </source>
</reference>